<dbReference type="Pfam" id="PF00753">
    <property type="entry name" value="Lactamase_B"/>
    <property type="match status" value="1"/>
</dbReference>
<dbReference type="InterPro" id="IPR036866">
    <property type="entry name" value="RibonucZ/Hydroxyglut_hydro"/>
</dbReference>
<evidence type="ECO:0000259" key="2">
    <source>
        <dbReference type="SMART" id="SM00849"/>
    </source>
</evidence>
<dbReference type="KEGG" id="atl:Athai_58210"/>
<dbReference type="Gene3D" id="3.60.15.10">
    <property type="entry name" value="Ribonuclease Z/Hydroxyacylglutathione hydrolase-like"/>
    <property type="match status" value="1"/>
</dbReference>
<dbReference type="SUPFAM" id="SSF56281">
    <property type="entry name" value="Metallo-hydrolase/oxidoreductase"/>
    <property type="match status" value="1"/>
</dbReference>
<evidence type="ECO:0000313" key="4">
    <source>
        <dbReference type="Proteomes" id="UP000611640"/>
    </source>
</evidence>
<reference evidence="3 4" key="1">
    <citation type="submission" date="2020-08" db="EMBL/GenBank/DDBJ databases">
        <title>Whole genome shotgun sequence of Actinocatenispora thailandica NBRC 105041.</title>
        <authorList>
            <person name="Komaki H."/>
            <person name="Tamura T."/>
        </authorList>
    </citation>
    <scope>NUCLEOTIDE SEQUENCE [LARGE SCALE GENOMIC DNA]</scope>
    <source>
        <strain evidence="3 4">NBRC 105041</strain>
    </source>
</reference>
<dbReference type="InterPro" id="IPR036388">
    <property type="entry name" value="WH-like_DNA-bd_sf"/>
</dbReference>
<sequence>MIALAGRTISAVGSAEPDDQLAGPRAGVRLTGSATTPLADLPGWVRLFRAPNPGPMTLTGTNSWVLRAPGHDTCVVVDPGPADEAHLAALAAQQPQLTLITHDHPDHVEGLDRFRELAPTTRLHRPSAGAADGETLRAAGLTVEIVATPGHTTESTCYLVSCGDERLILTGDTVLGAGTTVVMWPDGDLGAYLASLERLRDLGAGLPVLPGHGPALADCAAAAGFYLAHRRARLDQVRAALADGAGDVDAVLARVYPDIAPDVRPAAELTVRAQLAHLGVGWPDRPRSGGPASHQPAREREHNPPFEPLDRT</sequence>
<dbReference type="CDD" id="cd16278">
    <property type="entry name" value="metallo-hydrolase-like_MBL-fold"/>
    <property type="match status" value="1"/>
</dbReference>
<dbReference type="PANTHER" id="PTHR23131">
    <property type="entry name" value="ENDORIBONUCLEASE LACTB2"/>
    <property type="match status" value="1"/>
</dbReference>
<dbReference type="InterPro" id="IPR050662">
    <property type="entry name" value="Sec-metab_biosynth-thioest"/>
</dbReference>
<dbReference type="EMBL" id="AP023355">
    <property type="protein sequence ID" value="BCJ38318.1"/>
    <property type="molecule type" value="Genomic_DNA"/>
</dbReference>
<feature type="region of interest" description="Disordered" evidence="1">
    <location>
        <begin position="280"/>
        <end position="312"/>
    </location>
</feature>
<evidence type="ECO:0000313" key="3">
    <source>
        <dbReference type="EMBL" id="BCJ38318.1"/>
    </source>
</evidence>
<dbReference type="PANTHER" id="PTHR23131:SF0">
    <property type="entry name" value="ENDORIBONUCLEASE LACTB2"/>
    <property type="match status" value="1"/>
</dbReference>
<dbReference type="AlphaFoldDB" id="A0A7R7I0S1"/>
<feature type="domain" description="Metallo-beta-lactamase" evidence="2">
    <location>
        <begin position="60"/>
        <end position="212"/>
    </location>
</feature>
<dbReference type="Gene3D" id="1.10.10.10">
    <property type="entry name" value="Winged helix-like DNA-binding domain superfamily/Winged helix DNA-binding domain"/>
    <property type="match status" value="1"/>
</dbReference>
<evidence type="ECO:0000256" key="1">
    <source>
        <dbReference type="SAM" id="MobiDB-lite"/>
    </source>
</evidence>
<feature type="compositionally biased region" description="Basic and acidic residues" evidence="1">
    <location>
        <begin position="296"/>
        <end position="312"/>
    </location>
</feature>
<organism evidence="3 4">
    <name type="scientific">Actinocatenispora thailandica</name>
    <dbReference type="NCBI Taxonomy" id="227318"/>
    <lineage>
        <taxon>Bacteria</taxon>
        <taxon>Bacillati</taxon>
        <taxon>Actinomycetota</taxon>
        <taxon>Actinomycetes</taxon>
        <taxon>Micromonosporales</taxon>
        <taxon>Micromonosporaceae</taxon>
        <taxon>Actinocatenispora</taxon>
    </lineage>
</organism>
<proteinExistence type="predicted"/>
<gene>
    <name evidence="3" type="ORF">Athai_58210</name>
</gene>
<protein>
    <recommendedName>
        <fullName evidence="2">Metallo-beta-lactamase domain-containing protein</fullName>
    </recommendedName>
</protein>
<dbReference type="InterPro" id="IPR001279">
    <property type="entry name" value="Metallo-B-lactamas"/>
</dbReference>
<accession>A0A7R7I0S1</accession>
<dbReference type="SMART" id="SM00849">
    <property type="entry name" value="Lactamase_B"/>
    <property type="match status" value="1"/>
</dbReference>
<name>A0A7R7I0S1_9ACTN</name>
<keyword evidence="4" id="KW-1185">Reference proteome</keyword>
<dbReference type="Proteomes" id="UP000611640">
    <property type="component" value="Chromosome"/>
</dbReference>